<keyword evidence="5" id="KW-1185">Reference proteome</keyword>
<protein>
    <recommendedName>
        <fullName evidence="3">Cyclin-like domain-containing protein</fullName>
    </recommendedName>
</protein>
<sequence>MKSSPVQVEDLSVKDQEQAVSQAEIQWMWTAEEFDEWTPSRAVGLNAEMERLNRYTGIEFIYQMADRLRLFGHVLHTASIYFHRFFLRMAMRSKISDPGTGYDYTEVAVACVVLASKNEEQPLRLSIIIETAMATIPTISSGRDPLDHPDLNTFRRWRDTIIALEDELVPTLCADLIIAQPLAMYIEACQIFGVNRELLYNGVCMLHDMNRDVYCQLQEANVQAAAVFLLVHLAAGIELDVYTVPEELLEGDDQKPGGERQIWRSVFGCDTEHVEKCIKAIRYFYIWYSATIHQNVQELYAERIRRHAWSSTYTASPRRPGTAIVHVQTEHQLYPPTLHSSAAASPPRSNGNHQPHSAHMSSSSSSAYTPELGSSIDGEAHSHSGGVPPAPHDGDRSTLAERAGSEAKDRLRGEQSGRSGMRSNLAADEQDRAGNNGRGGEGAVAGVLLSPEVPQGPSLGPASIGDSRSSHTRTSLGQQAFESTAAGLQTSLLISEVASSASIQYCKRSTPTKVETFRVLFPQNYATR</sequence>
<dbReference type="Gene3D" id="1.10.472.10">
    <property type="entry name" value="Cyclin-like"/>
    <property type="match status" value="1"/>
</dbReference>
<feature type="region of interest" description="Disordered" evidence="2">
    <location>
        <begin position="337"/>
        <end position="476"/>
    </location>
</feature>
<feature type="compositionally biased region" description="Polar residues" evidence="2">
    <location>
        <begin position="338"/>
        <end position="355"/>
    </location>
</feature>
<dbReference type="SUPFAM" id="SSF47954">
    <property type="entry name" value="Cyclin-like"/>
    <property type="match status" value="1"/>
</dbReference>
<evidence type="ECO:0000256" key="1">
    <source>
        <dbReference type="RuleBase" id="RU000383"/>
    </source>
</evidence>
<evidence type="ECO:0000259" key="3">
    <source>
        <dbReference type="SMART" id="SM00385"/>
    </source>
</evidence>
<gene>
    <name evidence="4" type="ORF">A4X13_0g8509</name>
</gene>
<dbReference type="AlphaFoldDB" id="A0A8T8SET6"/>
<dbReference type="PANTHER" id="PTHR10026">
    <property type="entry name" value="CYCLIN"/>
    <property type="match status" value="1"/>
</dbReference>
<accession>A0A8T8SET6</accession>
<proteinExistence type="inferred from homology"/>
<dbReference type="InterPro" id="IPR006671">
    <property type="entry name" value="Cyclin_N"/>
</dbReference>
<dbReference type="InterPro" id="IPR043198">
    <property type="entry name" value="Cyclin/Ssn8"/>
</dbReference>
<reference evidence="4" key="1">
    <citation type="submission" date="2016-04" db="EMBL/GenBank/DDBJ databases">
        <authorList>
            <person name="Nguyen H.D."/>
            <person name="Samba Siva P."/>
            <person name="Cullis J."/>
            <person name="Levesque C.A."/>
            <person name="Hambleton S."/>
        </authorList>
    </citation>
    <scope>NUCLEOTIDE SEQUENCE</scope>
    <source>
        <strain evidence="4">DAOMC 236416</strain>
    </source>
</reference>
<evidence type="ECO:0000313" key="4">
    <source>
        <dbReference type="EMBL" id="KAE8238439.1"/>
    </source>
</evidence>
<comment type="similarity">
    <text evidence="1">Belongs to the cyclin family.</text>
</comment>
<dbReference type="Pfam" id="PF00134">
    <property type="entry name" value="Cyclin_N"/>
    <property type="match status" value="1"/>
</dbReference>
<feature type="domain" description="Cyclin-like" evidence="3">
    <location>
        <begin position="59"/>
        <end position="170"/>
    </location>
</feature>
<comment type="caution">
    <text evidence="4">The sequence shown here is derived from an EMBL/GenBank/DDBJ whole genome shotgun (WGS) entry which is preliminary data.</text>
</comment>
<dbReference type="Proteomes" id="UP000077521">
    <property type="component" value="Unassembled WGS sequence"/>
</dbReference>
<evidence type="ECO:0000313" key="5">
    <source>
        <dbReference type="Proteomes" id="UP000077521"/>
    </source>
</evidence>
<dbReference type="GO" id="GO:0006357">
    <property type="term" value="P:regulation of transcription by RNA polymerase II"/>
    <property type="evidence" value="ECO:0007669"/>
    <property type="project" value="InterPro"/>
</dbReference>
<dbReference type="InterPro" id="IPR036915">
    <property type="entry name" value="Cyclin-like_sf"/>
</dbReference>
<reference evidence="4" key="2">
    <citation type="journal article" date="2019" name="IMA Fungus">
        <title>Genome sequencing and comparison of five Tilletia species to identify candidate genes for the detection of regulated species infecting wheat.</title>
        <authorList>
            <person name="Nguyen H.D.T."/>
            <person name="Sultana T."/>
            <person name="Kesanakurti P."/>
            <person name="Hambleton S."/>
        </authorList>
    </citation>
    <scope>NUCLEOTIDE SEQUENCE</scope>
    <source>
        <strain evidence="4">DAOMC 236416</strain>
    </source>
</reference>
<evidence type="ECO:0000256" key="2">
    <source>
        <dbReference type="SAM" id="MobiDB-lite"/>
    </source>
</evidence>
<organism evidence="4 5">
    <name type="scientific">Tilletia indica</name>
    <dbReference type="NCBI Taxonomy" id="43049"/>
    <lineage>
        <taxon>Eukaryota</taxon>
        <taxon>Fungi</taxon>
        <taxon>Dikarya</taxon>
        <taxon>Basidiomycota</taxon>
        <taxon>Ustilaginomycotina</taxon>
        <taxon>Exobasidiomycetes</taxon>
        <taxon>Tilletiales</taxon>
        <taxon>Tilletiaceae</taxon>
        <taxon>Tilletia</taxon>
    </lineage>
</organism>
<dbReference type="InterPro" id="IPR013763">
    <property type="entry name" value="Cyclin-like_dom"/>
</dbReference>
<dbReference type="GO" id="GO:0016538">
    <property type="term" value="F:cyclin-dependent protein serine/threonine kinase regulator activity"/>
    <property type="evidence" value="ECO:0007669"/>
    <property type="project" value="InterPro"/>
</dbReference>
<dbReference type="EMBL" id="LWDF02001523">
    <property type="protein sequence ID" value="KAE8238439.1"/>
    <property type="molecule type" value="Genomic_DNA"/>
</dbReference>
<feature type="compositionally biased region" description="Basic and acidic residues" evidence="2">
    <location>
        <begin position="392"/>
        <end position="415"/>
    </location>
</feature>
<keyword evidence="1" id="KW-0195">Cyclin</keyword>
<name>A0A8T8SET6_9BASI</name>
<dbReference type="SMART" id="SM00385">
    <property type="entry name" value="CYCLIN"/>
    <property type="match status" value="1"/>
</dbReference>